<feature type="chain" id="PRO_5002430870" evidence="1">
    <location>
        <begin position="23"/>
        <end position="67"/>
    </location>
</feature>
<feature type="signal peptide" evidence="1">
    <location>
        <begin position="1"/>
        <end position="22"/>
    </location>
</feature>
<sequence>MFETVFACSQLMGLFIFLLSQSRLFPECLVFLDLSYILHCSQTLLMYARIFKFIRDECWNTKWHRTA</sequence>
<accession>A0A0E9Q354</accession>
<protein>
    <submittedName>
        <fullName evidence="2">Uncharacterized protein</fullName>
    </submittedName>
</protein>
<evidence type="ECO:0000313" key="2">
    <source>
        <dbReference type="EMBL" id="JAH11189.1"/>
    </source>
</evidence>
<dbReference type="EMBL" id="GBXM01097388">
    <property type="protein sequence ID" value="JAH11189.1"/>
    <property type="molecule type" value="Transcribed_RNA"/>
</dbReference>
<proteinExistence type="predicted"/>
<dbReference type="AlphaFoldDB" id="A0A0E9Q354"/>
<reference evidence="2" key="2">
    <citation type="journal article" date="2015" name="Fish Shellfish Immunol.">
        <title>Early steps in the European eel (Anguilla anguilla)-Vibrio vulnificus interaction in the gills: Role of the RtxA13 toxin.</title>
        <authorList>
            <person name="Callol A."/>
            <person name="Pajuelo D."/>
            <person name="Ebbesson L."/>
            <person name="Teles M."/>
            <person name="MacKenzie S."/>
            <person name="Amaro C."/>
        </authorList>
    </citation>
    <scope>NUCLEOTIDE SEQUENCE</scope>
</reference>
<keyword evidence="1" id="KW-0732">Signal</keyword>
<evidence type="ECO:0000256" key="1">
    <source>
        <dbReference type="SAM" id="SignalP"/>
    </source>
</evidence>
<reference evidence="2" key="1">
    <citation type="submission" date="2014-11" db="EMBL/GenBank/DDBJ databases">
        <authorList>
            <person name="Amaro Gonzalez C."/>
        </authorList>
    </citation>
    <scope>NUCLEOTIDE SEQUENCE</scope>
</reference>
<name>A0A0E9Q354_ANGAN</name>
<organism evidence="2">
    <name type="scientific">Anguilla anguilla</name>
    <name type="common">European freshwater eel</name>
    <name type="synonym">Muraena anguilla</name>
    <dbReference type="NCBI Taxonomy" id="7936"/>
    <lineage>
        <taxon>Eukaryota</taxon>
        <taxon>Metazoa</taxon>
        <taxon>Chordata</taxon>
        <taxon>Craniata</taxon>
        <taxon>Vertebrata</taxon>
        <taxon>Euteleostomi</taxon>
        <taxon>Actinopterygii</taxon>
        <taxon>Neopterygii</taxon>
        <taxon>Teleostei</taxon>
        <taxon>Anguilliformes</taxon>
        <taxon>Anguillidae</taxon>
        <taxon>Anguilla</taxon>
    </lineage>
</organism>